<comment type="caution">
    <text evidence="1">The sequence shown here is derived from an EMBL/GenBank/DDBJ whole genome shotgun (WGS) entry which is preliminary data.</text>
</comment>
<evidence type="ECO:0008006" key="3">
    <source>
        <dbReference type="Google" id="ProtNLM"/>
    </source>
</evidence>
<gene>
    <name evidence="1" type="ORF">AWB68_00143</name>
</gene>
<dbReference type="Proteomes" id="UP000054770">
    <property type="component" value="Unassembled WGS sequence"/>
</dbReference>
<keyword evidence="2" id="KW-1185">Reference proteome</keyword>
<evidence type="ECO:0000313" key="1">
    <source>
        <dbReference type="EMBL" id="SAL12894.1"/>
    </source>
</evidence>
<accession>A0A158EZB4</accession>
<sequence length="84" mass="9605">MADLWMGNVEPGTTDEEIKEFLIKYGFPPFDAIEHIEGDGSRPAVLLTFAGVGPEALRHLQPRVHDMFWKNHKINVQVMKDRSE</sequence>
<reference evidence="1" key="1">
    <citation type="submission" date="2016-01" db="EMBL/GenBank/DDBJ databases">
        <authorList>
            <person name="Peeters C."/>
        </authorList>
    </citation>
    <scope>NUCLEOTIDE SEQUENCE [LARGE SCALE GENOMIC DNA]</scope>
    <source>
        <strain evidence="1">LMG 22940</strain>
    </source>
</reference>
<protein>
    <recommendedName>
        <fullName evidence="3">RNA-binding protein</fullName>
    </recommendedName>
</protein>
<dbReference type="AlphaFoldDB" id="A0A158EZB4"/>
<organism evidence="1 2">
    <name type="scientific">Caballeronia choica</name>
    <dbReference type="NCBI Taxonomy" id="326476"/>
    <lineage>
        <taxon>Bacteria</taxon>
        <taxon>Pseudomonadati</taxon>
        <taxon>Pseudomonadota</taxon>
        <taxon>Betaproteobacteria</taxon>
        <taxon>Burkholderiales</taxon>
        <taxon>Burkholderiaceae</taxon>
        <taxon>Caballeronia</taxon>
    </lineage>
</organism>
<proteinExistence type="predicted"/>
<dbReference type="EMBL" id="FCON02000001">
    <property type="protein sequence ID" value="SAL12894.1"/>
    <property type="molecule type" value="Genomic_DNA"/>
</dbReference>
<dbReference type="OrthoDB" id="8853072at2"/>
<name>A0A158EZB4_9BURK</name>
<evidence type="ECO:0000313" key="2">
    <source>
        <dbReference type="Proteomes" id="UP000054770"/>
    </source>
</evidence>